<dbReference type="PANTHER" id="PTHR37313:SF1">
    <property type="entry name" value="UPF0749 PROTEIN RV1823"/>
    <property type="match status" value="1"/>
</dbReference>
<dbReference type="OrthoDB" id="3218134at2"/>
<sequence length="333" mass="36113">MASPDSLYDENGSAPVPSIIPPESEQRPVRVRSTFSSDAKKLGRHRIDEESMAREHDVRSIQNHKRQSSSQLLEDLMRHPLDPMFEDSTLTAHTITPFQRIVTQVISFLLCVVVGVAGTQIVRNLQGNSREKVRTELAAQVTSATNHAQSIENDIKQQQAQIAQLTRQARADLRTVQKLRDVNILTAQTAVRGDGVTVTLMNPMDASNQATQGRVTDGQSKGRVTDAQLQLVVALLWAGGAEAISVNDQRLGPQTAIRAAGDTILVGVSGVQSPYVVRAIGDASDLQAEVQAEGNTARMFRSQNIDMSVVHSHGLQLPAASTVVTEYARKGEG</sequence>
<evidence type="ECO:0000313" key="5">
    <source>
        <dbReference type="Proteomes" id="UP000243540"/>
    </source>
</evidence>
<dbReference type="STRING" id="1160091.B9T39_00335"/>
<dbReference type="InterPro" id="IPR010273">
    <property type="entry name" value="DUF881"/>
</dbReference>
<dbReference type="RefSeq" id="WP_086105829.1">
    <property type="nucleotide sequence ID" value="NZ_NEKB01000001.1"/>
</dbReference>
<proteinExistence type="inferred from homology"/>
<dbReference type="PANTHER" id="PTHR37313">
    <property type="entry name" value="UPF0749 PROTEIN RV1825"/>
    <property type="match status" value="1"/>
</dbReference>
<dbReference type="Pfam" id="PF05949">
    <property type="entry name" value="DUF881"/>
    <property type="match status" value="1"/>
</dbReference>
<feature type="coiled-coil region" evidence="2">
    <location>
        <begin position="141"/>
        <end position="175"/>
    </location>
</feature>
<feature type="compositionally biased region" description="Basic and acidic residues" evidence="3">
    <location>
        <begin position="38"/>
        <end position="59"/>
    </location>
</feature>
<protein>
    <recommendedName>
        <fullName evidence="6">DUF881 domain-containing protein</fullName>
    </recommendedName>
</protein>
<evidence type="ECO:0000256" key="1">
    <source>
        <dbReference type="ARBA" id="ARBA00009108"/>
    </source>
</evidence>
<comment type="caution">
    <text evidence="4">The sequence shown here is derived from an EMBL/GenBank/DDBJ whole genome shotgun (WGS) entry which is preliminary data.</text>
</comment>
<evidence type="ECO:0000256" key="2">
    <source>
        <dbReference type="SAM" id="Coils"/>
    </source>
</evidence>
<gene>
    <name evidence="4" type="ORF">B9T39_00335</name>
</gene>
<feature type="region of interest" description="Disordered" evidence="3">
    <location>
        <begin position="1"/>
        <end position="70"/>
    </location>
</feature>
<evidence type="ECO:0000256" key="3">
    <source>
        <dbReference type="SAM" id="MobiDB-lite"/>
    </source>
</evidence>
<dbReference type="Proteomes" id="UP000243540">
    <property type="component" value="Unassembled WGS sequence"/>
</dbReference>
<evidence type="ECO:0008006" key="6">
    <source>
        <dbReference type="Google" id="ProtNLM"/>
    </source>
</evidence>
<dbReference type="Gene3D" id="3.30.70.1880">
    <property type="entry name" value="Protein of unknown function DUF881"/>
    <property type="match status" value="1"/>
</dbReference>
<dbReference type="GO" id="GO:0005886">
    <property type="term" value="C:plasma membrane"/>
    <property type="evidence" value="ECO:0007669"/>
    <property type="project" value="TreeGrafter"/>
</dbReference>
<accession>A0A1Y2SY91</accession>
<comment type="similarity">
    <text evidence="1">Belongs to the UPF0749 family.</text>
</comment>
<dbReference type="AlphaFoldDB" id="A0A1Y2SY91"/>
<organism evidence="4 5">
    <name type="scientific">Alloscardovia macacae</name>
    <dbReference type="NCBI Taxonomy" id="1160091"/>
    <lineage>
        <taxon>Bacteria</taxon>
        <taxon>Bacillati</taxon>
        <taxon>Actinomycetota</taxon>
        <taxon>Actinomycetes</taxon>
        <taxon>Bifidobacteriales</taxon>
        <taxon>Bifidobacteriaceae</taxon>
        <taxon>Alloscardovia</taxon>
    </lineage>
</organism>
<name>A0A1Y2SY91_9BIFI</name>
<evidence type="ECO:0000313" key="4">
    <source>
        <dbReference type="EMBL" id="OTA30190.1"/>
    </source>
</evidence>
<keyword evidence="2" id="KW-0175">Coiled coil</keyword>
<dbReference type="EMBL" id="NEKC01000001">
    <property type="protein sequence ID" value="OTA30190.1"/>
    <property type="molecule type" value="Genomic_DNA"/>
</dbReference>
<reference evidence="4 5" key="1">
    <citation type="submission" date="2017-04" db="EMBL/GenBank/DDBJ databases">
        <title>Draft genome sequences of Alloscardovia macacae UMA81211 and UMA81212 isolated from the feces of a rhesus macaque (Macaca mulatta).</title>
        <authorList>
            <person name="Albert K."/>
            <person name="Sela D.A."/>
        </authorList>
    </citation>
    <scope>NUCLEOTIDE SEQUENCE [LARGE SCALE GENOMIC DNA]</scope>
    <source>
        <strain evidence="4 5">UMA81212</strain>
    </source>
</reference>